<feature type="coiled-coil region" evidence="1">
    <location>
        <begin position="110"/>
        <end position="137"/>
    </location>
</feature>
<dbReference type="Proteomes" id="UP000256718">
    <property type="component" value="Unassembled WGS sequence"/>
</dbReference>
<dbReference type="EMBL" id="QHGZ01000101">
    <property type="protein sequence ID" value="RDY83913.1"/>
    <property type="molecule type" value="Genomic_DNA"/>
</dbReference>
<organism evidence="3 4">
    <name type="scientific">Streptococcus agalactiae</name>
    <dbReference type="NCBI Taxonomy" id="1311"/>
    <lineage>
        <taxon>Bacteria</taxon>
        <taxon>Bacillati</taxon>
        <taxon>Bacillota</taxon>
        <taxon>Bacilli</taxon>
        <taxon>Lactobacillales</taxon>
        <taxon>Streptococcaceae</taxon>
        <taxon>Streptococcus</taxon>
    </lineage>
</organism>
<evidence type="ECO:0000313" key="3">
    <source>
        <dbReference type="EMBL" id="RDY83913.1"/>
    </source>
</evidence>
<accession>A0A7Z6WI07</accession>
<protein>
    <submittedName>
        <fullName evidence="3">Uncharacterized protein</fullName>
    </submittedName>
</protein>
<evidence type="ECO:0000256" key="1">
    <source>
        <dbReference type="SAM" id="Coils"/>
    </source>
</evidence>
<evidence type="ECO:0000313" key="2">
    <source>
        <dbReference type="EMBL" id="MDK6899515.1"/>
    </source>
</evidence>
<reference evidence="3 4" key="1">
    <citation type="journal article" date="2018" name="Emerg. Microbes Infect.">
        <title>Phenotypic and molecular analysis of nontypeable Group B streptococci: identification of cps2a and hybrid cps2a/cps5 Group B streptococcal capsule gene clusters.</title>
        <authorList>
            <person name="Alhhazmi A."/>
            <person name="Tyrrell G.J."/>
        </authorList>
    </citation>
    <scope>NUCLEOTIDE SEQUENCE [LARGE SCALE GENOMIC DNA]</scope>
    <source>
        <strain evidence="3 4">PLGBS17</strain>
    </source>
</reference>
<keyword evidence="1" id="KW-0175">Coiled coil</keyword>
<dbReference type="EMBL" id="JASOIH010000004">
    <property type="protein sequence ID" value="MDK6899515.1"/>
    <property type="molecule type" value="Genomic_DNA"/>
</dbReference>
<reference evidence="2" key="2">
    <citation type="submission" date="2023-05" db="EMBL/GenBank/DDBJ databases">
        <title>Cataloging the Phylogenetic Diversity of Human Bladder Bacteria.</title>
        <authorList>
            <person name="Du J."/>
        </authorList>
    </citation>
    <scope>NUCLEOTIDE SEQUENCE</scope>
    <source>
        <strain evidence="2">UMB8703</strain>
    </source>
</reference>
<evidence type="ECO:0000313" key="4">
    <source>
        <dbReference type="Proteomes" id="UP000256718"/>
    </source>
</evidence>
<proteinExistence type="predicted"/>
<dbReference type="AlphaFoldDB" id="A0A7Z6WI07"/>
<gene>
    <name evidence="3" type="ORF">C4618_03725</name>
    <name evidence="2" type="ORF">QP229_05845</name>
</gene>
<name>A0A7Z6WI07_STRAG</name>
<dbReference type="Proteomes" id="UP001230629">
    <property type="component" value="Unassembled WGS sequence"/>
</dbReference>
<comment type="caution">
    <text evidence="3">The sequence shown here is derived from an EMBL/GenBank/DDBJ whole genome shotgun (WGS) entry which is preliminary data.</text>
</comment>
<dbReference type="RefSeq" id="WP_001008113.1">
    <property type="nucleotide sequence ID" value="NZ_CABMHV010000038.1"/>
</dbReference>
<dbReference type="KEGG" id="sagg:EN73_10130"/>
<sequence length="151" mass="17666">MNEYDYQEVVDRVDGLNSVSTLKKWRLKIESLTGTQFKESRVRTGRKSYSKIYLFTDDDLAYFQAVADKKSSLGLERAILSVYGSSKGKDHQKPIRELVDELEVSFMEIQEDYQRNLTELKQKLEVLLVRIQNLEKETGDKTSKRIGFFKR</sequence>